<feature type="transmembrane region" description="Helical" evidence="1">
    <location>
        <begin position="223"/>
        <end position="244"/>
    </location>
</feature>
<proteinExistence type="predicted"/>
<keyword evidence="3" id="KW-1185">Reference proteome</keyword>
<gene>
    <name evidence="2" type="ORF">ACFQ2T_05840</name>
</gene>
<evidence type="ECO:0000313" key="2">
    <source>
        <dbReference type="EMBL" id="MFD1122015.1"/>
    </source>
</evidence>
<dbReference type="EMBL" id="JBHTLN010000001">
    <property type="protein sequence ID" value="MFD1122015.1"/>
    <property type="molecule type" value="Genomic_DNA"/>
</dbReference>
<dbReference type="RefSeq" id="WP_379031765.1">
    <property type="nucleotide sequence ID" value="NZ_JBHTLN010000001.1"/>
</dbReference>
<evidence type="ECO:0000256" key="1">
    <source>
        <dbReference type="SAM" id="Phobius"/>
    </source>
</evidence>
<comment type="caution">
    <text evidence="2">The sequence shown here is derived from an EMBL/GenBank/DDBJ whole genome shotgun (WGS) entry which is preliminary data.</text>
</comment>
<name>A0ABW3PBT6_9PROT</name>
<organism evidence="2 3">
    <name type="scientific">Methylophilus flavus</name>
    <dbReference type="NCBI Taxonomy" id="640084"/>
    <lineage>
        <taxon>Bacteria</taxon>
        <taxon>Pseudomonadati</taxon>
        <taxon>Pseudomonadota</taxon>
        <taxon>Betaproteobacteria</taxon>
        <taxon>Nitrosomonadales</taxon>
        <taxon>Methylophilaceae</taxon>
        <taxon>Methylophilus</taxon>
    </lineage>
</organism>
<reference evidence="3" key="1">
    <citation type="journal article" date="2019" name="Int. J. Syst. Evol. Microbiol.">
        <title>The Global Catalogue of Microorganisms (GCM) 10K type strain sequencing project: providing services to taxonomists for standard genome sequencing and annotation.</title>
        <authorList>
            <consortium name="The Broad Institute Genomics Platform"/>
            <consortium name="The Broad Institute Genome Sequencing Center for Infectious Disease"/>
            <person name="Wu L."/>
            <person name="Ma J."/>
        </authorList>
    </citation>
    <scope>NUCLEOTIDE SEQUENCE [LARGE SCALE GENOMIC DNA]</scope>
    <source>
        <strain evidence="3">CCUG 58411</strain>
    </source>
</reference>
<keyword evidence="1" id="KW-1133">Transmembrane helix</keyword>
<accession>A0ABW3PBT6</accession>
<sequence>MAKKIVINRLKSNARTLVEQSLPAFDKLDGEFPDSAEGLSFDDAKKTANHIKDVLNQLLLNDSWDEFSWTTLNSVDSMLANLNTSFVAFNGNKNPQDFVNFASHLDSVDYHLRIYHMVSSAFGSLTSERNTRTISAELDDVGTARAAYDQLNKEVEALIAPAVAGSLSQAFTSRKTTLLYGRIVWGLIALIAGSYSITATYSFTGEIGAAILMPNEHAITSQILWASIAIRSIVLFPLYAAFGFSFSQYRKERDFEEEYAHKAAVATSLPNYGDLTREPAVRDQIVTGATNVIFTAPTSNNNQDRSDAVLGSVKELFDSVAKVIPKKGD</sequence>
<feature type="transmembrane region" description="Helical" evidence="1">
    <location>
        <begin position="183"/>
        <end position="203"/>
    </location>
</feature>
<keyword evidence="1" id="KW-0812">Transmembrane</keyword>
<evidence type="ECO:0000313" key="3">
    <source>
        <dbReference type="Proteomes" id="UP001597206"/>
    </source>
</evidence>
<protein>
    <submittedName>
        <fullName evidence="2">Uncharacterized protein</fullName>
    </submittedName>
</protein>
<keyword evidence="1" id="KW-0472">Membrane</keyword>
<dbReference type="Proteomes" id="UP001597206">
    <property type="component" value="Unassembled WGS sequence"/>
</dbReference>